<accession>A0ABT4XT36</accession>
<sequence length="199" mass="21871">MADYVFAETKGEAGAPLVFTFHGTGGSERQFHDFPRQFQPDAHVISPRGDVSENGALRFFKRRAEGLYDMDDLALRTEAMAAFVTHHAKATGATRVIGLGYSNGANILASTAMHLPELFTDLALLHPLIPWQPQPRPQLSGTRVLVSAGERDPICPPPMTQEFVDWLDRQGADLSVHWHPGGHEISQSEVDTLARFLSA</sequence>
<evidence type="ECO:0000313" key="3">
    <source>
        <dbReference type="Proteomes" id="UP001210720"/>
    </source>
</evidence>
<dbReference type="RefSeq" id="WP_271432351.1">
    <property type="nucleotide sequence ID" value="NZ_JAQIOY010000003.1"/>
</dbReference>
<comment type="caution">
    <text evidence="2">The sequence shown here is derived from an EMBL/GenBank/DDBJ whole genome shotgun (WGS) entry which is preliminary data.</text>
</comment>
<gene>
    <name evidence="2" type="ORF">PFY00_09665</name>
</gene>
<dbReference type="GO" id="GO:0016787">
    <property type="term" value="F:hydrolase activity"/>
    <property type="evidence" value="ECO:0007669"/>
    <property type="project" value="UniProtKB-KW"/>
</dbReference>
<organism evidence="2 3">
    <name type="scientific">Thalassococcus lentus</name>
    <dbReference type="NCBI Taxonomy" id="1210524"/>
    <lineage>
        <taxon>Bacteria</taxon>
        <taxon>Pseudomonadati</taxon>
        <taxon>Pseudomonadota</taxon>
        <taxon>Alphaproteobacteria</taxon>
        <taxon>Rhodobacterales</taxon>
        <taxon>Roseobacteraceae</taxon>
        <taxon>Thalassococcus</taxon>
    </lineage>
</organism>
<proteinExistence type="predicted"/>
<feature type="domain" description="Dienelactone hydrolase" evidence="1">
    <location>
        <begin position="85"/>
        <end position="181"/>
    </location>
</feature>
<dbReference type="InterPro" id="IPR002925">
    <property type="entry name" value="Dienelactn_hydro"/>
</dbReference>
<dbReference type="SUPFAM" id="SSF53474">
    <property type="entry name" value="alpha/beta-Hydrolases"/>
    <property type="match status" value="1"/>
</dbReference>
<keyword evidence="3" id="KW-1185">Reference proteome</keyword>
<evidence type="ECO:0000259" key="1">
    <source>
        <dbReference type="Pfam" id="PF01738"/>
    </source>
</evidence>
<reference evidence="2 3" key="1">
    <citation type="submission" date="2023-01" db="EMBL/GenBank/DDBJ databases">
        <title>Thalassococcus onchidii sp. nov., isolated from a marine invertebrate from the South China Sea.</title>
        <authorList>
            <person name="Xu S."/>
            <person name="Liu Z."/>
            <person name="Xu Y."/>
        </authorList>
    </citation>
    <scope>NUCLEOTIDE SEQUENCE [LARGE SCALE GENOMIC DNA]</scope>
    <source>
        <strain evidence="2 3">KCTC 32084</strain>
    </source>
</reference>
<evidence type="ECO:0000313" key="2">
    <source>
        <dbReference type="EMBL" id="MDA7424993.1"/>
    </source>
</evidence>
<protein>
    <submittedName>
        <fullName evidence="2">Alpha/beta hydrolase</fullName>
    </submittedName>
</protein>
<dbReference type="EMBL" id="JAQIOY010000003">
    <property type="protein sequence ID" value="MDA7424993.1"/>
    <property type="molecule type" value="Genomic_DNA"/>
</dbReference>
<dbReference type="Gene3D" id="3.40.50.1820">
    <property type="entry name" value="alpha/beta hydrolase"/>
    <property type="match status" value="1"/>
</dbReference>
<dbReference type="InterPro" id="IPR029058">
    <property type="entry name" value="AB_hydrolase_fold"/>
</dbReference>
<dbReference type="Proteomes" id="UP001210720">
    <property type="component" value="Unassembled WGS sequence"/>
</dbReference>
<dbReference type="Pfam" id="PF01738">
    <property type="entry name" value="DLH"/>
    <property type="match status" value="1"/>
</dbReference>
<name>A0ABT4XT36_9RHOB</name>
<keyword evidence="2" id="KW-0378">Hydrolase</keyword>